<dbReference type="EMBL" id="QGGT01000003">
    <property type="protein sequence ID" value="PWK34357.1"/>
    <property type="molecule type" value="Genomic_DNA"/>
</dbReference>
<keyword evidence="11" id="KW-1185">Reference proteome</keyword>
<evidence type="ECO:0000256" key="6">
    <source>
        <dbReference type="ARBA" id="ARBA00023136"/>
    </source>
</evidence>
<dbReference type="Gene3D" id="1.20.1600.10">
    <property type="entry name" value="Outer membrane efflux proteins (OEP)"/>
    <property type="match status" value="1"/>
</dbReference>
<dbReference type="AlphaFoldDB" id="A0A316EUD3"/>
<organism evidence="10 11">
    <name type="scientific">Cupriavidus plantarum</name>
    <dbReference type="NCBI Taxonomy" id="942865"/>
    <lineage>
        <taxon>Bacteria</taxon>
        <taxon>Pseudomonadati</taxon>
        <taxon>Pseudomonadota</taxon>
        <taxon>Betaproteobacteria</taxon>
        <taxon>Burkholderiales</taxon>
        <taxon>Burkholderiaceae</taxon>
        <taxon>Cupriavidus</taxon>
    </lineage>
</organism>
<comment type="subcellular location">
    <subcellularLocation>
        <location evidence="9">Cell membrane</location>
        <topology evidence="9">Lipid-anchor</topology>
    </subcellularLocation>
    <subcellularLocation>
        <location evidence="1">Membrane</location>
    </subcellularLocation>
</comment>
<keyword evidence="5" id="KW-0732">Signal</keyword>
<evidence type="ECO:0000256" key="3">
    <source>
        <dbReference type="ARBA" id="ARBA00022452"/>
    </source>
</evidence>
<dbReference type="InterPro" id="IPR003423">
    <property type="entry name" value="OMP_efflux"/>
</dbReference>
<dbReference type="PANTHER" id="PTHR30203:SF20">
    <property type="entry name" value="MULTIDRUG RESISTANCE OUTER MEMBRANE PROTEIN MDTP-RELATED"/>
    <property type="match status" value="1"/>
</dbReference>
<protein>
    <submittedName>
        <fullName evidence="10">NodT family efflux transporter outer membrane factor (OMF) lipoprotein</fullName>
    </submittedName>
</protein>
<reference evidence="10 11" key="1">
    <citation type="submission" date="2018-05" db="EMBL/GenBank/DDBJ databases">
        <title>Genomic Encyclopedia of Type Strains, Phase IV (KMG-V): Genome sequencing to study the core and pangenomes of soil and plant-associated prokaryotes.</title>
        <authorList>
            <person name="Whitman W."/>
        </authorList>
    </citation>
    <scope>NUCLEOTIDE SEQUENCE [LARGE SCALE GENOMIC DNA]</scope>
    <source>
        <strain evidence="10 11">SLV-132</strain>
    </source>
</reference>
<comment type="similarity">
    <text evidence="2 9">Belongs to the outer membrane factor (OMF) (TC 1.B.17) family.</text>
</comment>
<keyword evidence="8 9" id="KW-0449">Lipoprotein</keyword>
<evidence type="ECO:0000313" key="10">
    <source>
        <dbReference type="EMBL" id="PWK34357.1"/>
    </source>
</evidence>
<keyword evidence="6 9" id="KW-0472">Membrane</keyword>
<dbReference type="Gene3D" id="2.20.200.10">
    <property type="entry name" value="Outer membrane efflux proteins (OEP)"/>
    <property type="match status" value="1"/>
</dbReference>
<evidence type="ECO:0000256" key="2">
    <source>
        <dbReference type="ARBA" id="ARBA00007613"/>
    </source>
</evidence>
<evidence type="ECO:0000256" key="1">
    <source>
        <dbReference type="ARBA" id="ARBA00004370"/>
    </source>
</evidence>
<keyword evidence="4 9" id="KW-0812">Transmembrane</keyword>
<name>A0A316EUD3_9BURK</name>
<dbReference type="SUPFAM" id="SSF56954">
    <property type="entry name" value="Outer membrane efflux proteins (OEP)"/>
    <property type="match status" value="1"/>
</dbReference>
<keyword evidence="3 9" id="KW-1134">Transmembrane beta strand</keyword>
<evidence type="ECO:0000256" key="5">
    <source>
        <dbReference type="ARBA" id="ARBA00022729"/>
    </source>
</evidence>
<evidence type="ECO:0000313" key="11">
    <source>
        <dbReference type="Proteomes" id="UP000245754"/>
    </source>
</evidence>
<evidence type="ECO:0000256" key="7">
    <source>
        <dbReference type="ARBA" id="ARBA00023139"/>
    </source>
</evidence>
<dbReference type="InterPro" id="IPR010131">
    <property type="entry name" value="MdtP/NodT-like"/>
</dbReference>
<dbReference type="Pfam" id="PF02321">
    <property type="entry name" value="OEP"/>
    <property type="match status" value="2"/>
</dbReference>
<dbReference type="Proteomes" id="UP000245754">
    <property type="component" value="Unassembled WGS sequence"/>
</dbReference>
<dbReference type="GO" id="GO:0005886">
    <property type="term" value="C:plasma membrane"/>
    <property type="evidence" value="ECO:0007669"/>
    <property type="project" value="UniProtKB-SubCell"/>
</dbReference>
<accession>A0A316EUD3</accession>
<evidence type="ECO:0000256" key="8">
    <source>
        <dbReference type="ARBA" id="ARBA00023288"/>
    </source>
</evidence>
<dbReference type="GO" id="GO:0015562">
    <property type="term" value="F:efflux transmembrane transporter activity"/>
    <property type="evidence" value="ECO:0007669"/>
    <property type="project" value="InterPro"/>
</dbReference>
<gene>
    <name evidence="10" type="ORF">C7419_103676</name>
</gene>
<dbReference type="PANTHER" id="PTHR30203">
    <property type="entry name" value="OUTER MEMBRANE CATION EFFLUX PROTEIN"/>
    <property type="match status" value="1"/>
</dbReference>
<proteinExistence type="inferred from homology"/>
<sequence>MRMPDFRRRKPVWIARGVLFVVVAMAVVSDLTGCVNYAGIHDDRQIAAPAQYPATHSLPDEHGQWPTLAWADQFGDPQLPALIGEALRGSPTIDAAQARIAKANAYVGEADAARYPSVSGSYAWTRARFSDNSLVPPPYRGSWQTLNNAFAHASWDLDLWGKQREGFRQAVSDEKATEAEADAVRIALAASVASAYNQLARLYALHDIQAREAGNRQDIGSVTERRVRAGLDTDVERQTAHGETSTTLSTVSGLDGQIMAVRYQLAALLGAGPDRGDRIARPTFAGLDTGTPAMMLPDNLPADLVSRRPDIVAAYWQVDAALHGVKVTKAEFYPDINLSVDAGLSAVGWGRFLTTSSRQVIAGPAIHLPIFDAGALRAQLKGDYADFDGAVAHYDRTLIDALSDVASQVARIRAADKQLVDARQALDAQTTAYRLALIRYRAGLIEQLTLLRADDNRLAAEVAVVNLEMDRRDMQIALIHALGGGFDNATAHTDTQAPRSAP</sequence>
<evidence type="ECO:0000256" key="9">
    <source>
        <dbReference type="RuleBase" id="RU362097"/>
    </source>
</evidence>
<comment type="caution">
    <text evidence="10">The sequence shown here is derived from an EMBL/GenBank/DDBJ whole genome shotgun (WGS) entry which is preliminary data.</text>
</comment>
<keyword evidence="7 9" id="KW-0564">Palmitate</keyword>
<dbReference type="NCBIfam" id="TIGR01845">
    <property type="entry name" value="outer_NodT"/>
    <property type="match status" value="1"/>
</dbReference>
<evidence type="ECO:0000256" key="4">
    <source>
        <dbReference type="ARBA" id="ARBA00022692"/>
    </source>
</evidence>